<evidence type="ECO:0000256" key="10">
    <source>
        <dbReference type="ARBA" id="ARBA00047683"/>
    </source>
</evidence>
<comment type="subunit">
    <text evidence="2">Heterotetramer consisting of two non-identical subunits: a beta subunit (TrpG) and a large alpha subunit (TrpE).</text>
</comment>
<dbReference type="GO" id="GO:0046872">
    <property type="term" value="F:metal ion binding"/>
    <property type="evidence" value="ECO:0007669"/>
    <property type="project" value="UniProtKB-KW"/>
</dbReference>
<comment type="cofactor">
    <cofactor evidence="1">
        <name>Mg(2+)</name>
        <dbReference type="ChEBI" id="CHEBI:18420"/>
    </cofactor>
</comment>
<evidence type="ECO:0000256" key="1">
    <source>
        <dbReference type="ARBA" id="ARBA00001946"/>
    </source>
</evidence>
<evidence type="ECO:0000256" key="9">
    <source>
        <dbReference type="ARBA" id="ARBA00025634"/>
    </source>
</evidence>
<evidence type="ECO:0000259" key="11">
    <source>
        <dbReference type="Pfam" id="PF00425"/>
    </source>
</evidence>
<organism evidence="13 14">
    <name type="scientific">Blautia obeum</name>
    <dbReference type="NCBI Taxonomy" id="40520"/>
    <lineage>
        <taxon>Bacteria</taxon>
        <taxon>Bacillati</taxon>
        <taxon>Bacillota</taxon>
        <taxon>Clostridia</taxon>
        <taxon>Lachnospirales</taxon>
        <taxon>Lachnospiraceae</taxon>
        <taxon>Blautia</taxon>
    </lineage>
</organism>
<dbReference type="InterPro" id="IPR019999">
    <property type="entry name" value="Anth_synth_I-like"/>
</dbReference>
<evidence type="ECO:0000313" key="13">
    <source>
        <dbReference type="EMBL" id="CUN47631.1"/>
    </source>
</evidence>
<dbReference type="PANTHER" id="PTHR11236">
    <property type="entry name" value="AMINOBENZOATE/ANTHRANILATE SYNTHASE"/>
    <property type="match status" value="1"/>
</dbReference>
<dbReference type="Pfam" id="PF04715">
    <property type="entry name" value="Anth_synt_I_N"/>
    <property type="match status" value="1"/>
</dbReference>
<evidence type="ECO:0000256" key="2">
    <source>
        <dbReference type="ARBA" id="ARBA00011575"/>
    </source>
</evidence>
<keyword evidence="6" id="KW-0479">Metal-binding</keyword>
<proteinExistence type="predicted"/>
<dbReference type="AlphaFoldDB" id="A0A173X7C0"/>
<accession>A0A173X7C0</accession>
<keyword evidence="7" id="KW-0460">Magnesium</keyword>
<dbReference type="Proteomes" id="UP000095409">
    <property type="component" value="Unassembled WGS sequence"/>
</dbReference>
<dbReference type="InterPro" id="IPR006805">
    <property type="entry name" value="Anth_synth_I_N"/>
</dbReference>
<evidence type="ECO:0000256" key="7">
    <source>
        <dbReference type="ARBA" id="ARBA00022842"/>
    </source>
</evidence>
<name>A0A173X7C0_9FIRM</name>
<protein>
    <recommendedName>
        <fullName evidence="4">Anthranilate synthase component 1</fullName>
        <ecNumber evidence="3">2.6.1.85</ecNumber>
    </recommendedName>
</protein>
<evidence type="ECO:0000256" key="6">
    <source>
        <dbReference type="ARBA" id="ARBA00022723"/>
    </source>
</evidence>
<keyword evidence="13" id="KW-0032">Aminotransferase</keyword>
<evidence type="ECO:0000259" key="12">
    <source>
        <dbReference type="Pfam" id="PF04715"/>
    </source>
</evidence>
<comment type="catalytic activity">
    <reaction evidence="10">
        <text>chorismate + L-glutamine = anthranilate + pyruvate + L-glutamate + H(+)</text>
        <dbReference type="Rhea" id="RHEA:21732"/>
        <dbReference type="ChEBI" id="CHEBI:15361"/>
        <dbReference type="ChEBI" id="CHEBI:15378"/>
        <dbReference type="ChEBI" id="CHEBI:16567"/>
        <dbReference type="ChEBI" id="CHEBI:29748"/>
        <dbReference type="ChEBI" id="CHEBI:29985"/>
        <dbReference type="ChEBI" id="CHEBI:58359"/>
        <dbReference type="EC" id="4.1.3.27"/>
    </reaction>
</comment>
<dbReference type="RefSeq" id="WP_055065504.1">
    <property type="nucleotide sequence ID" value="NZ_CYZD01000001.1"/>
</dbReference>
<evidence type="ECO:0000256" key="5">
    <source>
        <dbReference type="ARBA" id="ARBA00022679"/>
    </source>
</evidence>
<gene>
    <name evidence="13" type="primary">pabB</name>
    <name evidence="13" type="ORF">ERS852394_00329</name>
</gene>
<feature type="domain" description="Anthranilate synthase component I N-terminal" evidence="12">
    <location>
        <begin position="18"/>
        <end position="147"/>
    </location>
</feature>
<keyword evidence="8" id="KW-0456">Lyase</keyword>
<dbReference type="Gene3D" id="3.60.120.10">
    <property type="entry name" value="Anthranilate synthase"/>
    <property type="match status" value="1"/>
</dbReference>
<dbReference type="GO" id="GO:0046820">
    <property type="term" value="F:4-amino-4-deoxychorismate synthase activity"/>
    <property type="evidence" value="ECO:0007669"/>
    <property type="project" value="UniProtKB-EC"/>
</dbReference>
<dbReference type="GO" id="GO:0004049">
    <property type="term" value="F:anthranilate synthase activity"/>
    <property type="evidence" value="ECO:0007669"/>
    <property type="project" value="UniProtKB-EC"/>
</dbReference>
<dbReference type="EMBL" id="CYZD01000001">
    <property type="protein sequence ID" value="CUN47631.1"/>
    <property type="molecule type" value="Genomic_DNA"/>
</dbReference>
<evidence type="ECO:0000256" key="3">
    <source>
        <dbReference type="ARBA" id="ARBA00013139"/>
    </source>
</evidence>
<dbReference type="SUPFAM" id="SSF56322">
    <property type="entry name" value="ADC synthase"/>
    <property type="match status" value="1"/>
</dbReference>
<dbReference type="InterPro" id="IPR005802">
    <property type="entry name" value="ADC_synth_comp_1"/>
</dbReference>
<comment type="function">
    <text evidence="9">Part of a heterotetrameric complex that catalyzes the two-step biosynthesis of anthranilate, an intermediate in the biosynthesis of L-tryptophan. In the first step, the glutamine-binding beta subunit (TrpG) of anthranilate synthase (AS) provides the glutamine amidotransferase activity which generates ammonia as a substrate that, along with chorismate, is used in the second step, catalyzed by the large alpha subunit of AS (TrpE) to produce anthranilate. In the absence of TrpG, TrpE can synthesize anthranilate directly from chorismate and high concentrations of ammonia.</text>
</comment>
<evidence type="ECO:0000313" key="14">
    <source>
        <dbReference type="Proteomes" id="UP000095409"/>
    </source>
</evidence>
<dbReference type="GO" id="GO:0000162">
    <property type="term" value="P:L-tryptophan biosynthetic process"/>
    <property type="evidence" value="ECO:0007669"/>
    <property type="project" value="TreeGrafter"/>
</dbReference>
<dbReference type="Pfam" id="PF00425">
    <property type="entry name" value="Chorismate_bind"/>
    <property type="match status" value="1"/>
</dbReference>
<dbReference type="InterPro" id="IPR005801">
    <property type="entry name" value="ADC_synthase"/>
</dbReference>
<evidence type="ECO:0000256" key="4">
    <source>
        <dbReference type="ARBA" id="ARBA00020653"/>
    </source>
</evidence>
<dbReference type="NCBIfam" id="TIGR00553">
    <property type="entry name" value="pabB"/>
    <property type="match status" value="1"/>
</dbReference>
<dbReference type="EC" id="2.6.1.85" evidence="3"/>
<reference evidence="13 14" key="1">
    <citation type="submission" date="2015-09" db="EMBL/GenBank/DDBJ databases">
        <authorList>
            <consortium name="Pathogen Informatics"/>
        </authorList>
    </citation>
    <scope>NUCLEOTIDE SEQUENCE [LARGE SCALE GENOMIC DNA]</scope>
    <source>
        <strain evidence="13 14">2789STDY5608837</strain>
    </source>
</reference>
<dbReference type="GO" id="GO:0009396">
    <property type="term" value="P:folic acid-containing compound biosynthetic process"/>
    <property type="evidence" value="ECO:0007669"/>
    <property type="project" value="InterPro"/>
</dbReference>
<dbReference type="PRINTS" id="PR00095">
    <property type="entry name" value="ANTSNTHASEI"/>
</dbReference>
<feature type="domain" description="Chorismate-utilising enzyme C-terminal" evidence="11">
    <location>
        <begin position="192"/>
        <end position="445"/>
    </location>
</feature>
<evidence type="ECO:0000256" key="8">
    <source>
        <dbReference type="ARBA" id="ARBA00023239"/>
    </source>
</evidence>
<keyword evidence="5 13" id="KW-0808">Transferase</keyword>
<dbReference type="PANTHER" id="PTHR11236:SF48">
    <property type="entry name" value="ISOCHORISMATE SYNTHASE MENF"/>
    <property type="match status" value="1"/>
</dbReference>
<sequence length="454" mass="52115">MYNINRVIKKLTPHRSAAELFKYFSDEKDCVFLDSSLVNGLGRYSIIGMRPYLKLVKDDHGFFINEQKVSELSFEEYLKKYLSEHKDQNKSGLPMLSGAIGYFSYEYGRKLMEIPSHKENLVTIPDAVLVFYDMYIIEDCHEKKTFLVANGITEDAEKLIESVEKRLTEVLLEKEQVADGSFNIEITPNLKKEEYKQAVDEMIRYIIEGDIYITNMTQQLEVKSNKKPLDVFYDLRENNPSPFGGYMDYGDFQIVCASPERFLKMKKGHVNTRPIKGTRKRGETLEEDLLMRNELKNSEKDKSELLMIVDLERNDLNRVCKPGSVKVTELFTVEEYATVFHLVSDIEGVLQENKTIMDLLEATFPGGSITGAPKYRAMEIIDELENNRRNLYTGSIGYLTLDGDCDFNIVIRTALHKDGMYYLGVGGGITAESDLEFEYEETLQKAKAVLEAMK</sequence>
<dbReference type="InterPro" id="IPR015890">
    <property type="entry name" value="Chorismate_C"/>
</dbReference>